<organism evidence="1 2">
    <name type="scientific">Ranitomeya imitator</name>
    <name type="common">mimic poison frog</name>
    <dbReference type="NCBI Taxonomy" id="111125"/>
    <lineage>
        <taxon>Eukaryota</taxon>
        <taxon>Metazoa</taxon>
        <taxon>Chordata</taxon>
        <taxon>Craniata</taxon>
        <taxon>Vertebrata</taxon>
        <taxon>Euteleostomi</taxon>
        <taxon>Amphibia</taxon>
        <taxon>Batrachia</taxon>
        <taxon>Anura</taxon>
        <taxon>Neobatrachia</taxon>
        <taxon>Hyloidea</taxon>
        <taxon>Dendrobatidae</taxon>
        <taxon>Dendrobatinae</taxon>
        <taxon>Ranitomeya</taxon>
    </lineage>
</organism>
<sequence>MDVVQPMRALCYKKQSVEVTKRSPLMNDECWRGMVAPEKKEH</sequence>
<protein>
    <submittedName>
        <fullName evidence="1">Uncharacterized protein</fullName>
    </submittedName>
</protein>
<evidence type="ECO:0000313" key="2">
    <source>
        <dbReference type="Proteomes" id="UP001176940"/>
    </source>
</evidence>
<comment type="caution">
    <text evidence="1">The sequence shown here is derived from an EMBL/GenBank/DDBJ whole genome shotgun (WGS) entry which is preliminary data.</text>
</comment>
<evidence type="ECO:0000313" key="1">
    <source>
        <dbReference type="EMBL" id="CAJ0953586.1"/>
    </source>
</evidence>
<proteinExistence type="predicted"/>
<dbReference type="Proteomes" id="UP001176940">
    <property type="component" value="Unassembled WGS sequence"/>
</dbReference>
<dbReference type="EMBL" id="CAUEEQ010036987">
    <property type="protein sequence ID" value="CAJ0953586.1"/>
    <property type="molecule type" value="Genomic_DNA"/>
</dbReference>
<accession>A0ABN9LYQ7</accession>
<gene>
    <name evidence="1" type="ORF">RIMI_LOCUS14379886</name>
</gene>
<keyword evidence="2" id="KW-1185">Reference proteome</keyword>
<name>A0ABN9LYQ7_9NEOB</name>
<reference evidence="1" key="1">
    <citation type="submission" date="2023-07" db="EMBL/GenBank/DDBJ databases">
        <authorList>
            <person name="Stuckert A."/>
        </authorList>
    </citation>
    <scope>NUCLEOTIDE SEQUENCE</scope>
</reference>